<dbReference type="Proteomes" id="UP001500902">
    <property type="component" value="Unassembled WGS sequence"/>
</dbReference>
<dbReference type="PROSITE" id="PS00061">
    <property type="entry name" value="ADH_SHORT"/>
    <property type="match status" value="1"/>
</dbReference>
<name>A0ABP7C6C7_9ACTN</name>
<dbReference type="Pfam" id="PF13561">
    <property type="entry name" value="adh_short_C2"/>
    <property type="match status" value="1"/>
</dbReference>
<dbReference type="InterPro" id="IPR020904">
    <property type="entry name" value="Sc_DH/Rdtase_CS"/>
</dbReference>
<gene>
    <name evidence="4" type="ORF">GCM10022224_051320</name>
</gene>
<protein>
    <submittedName>
        <fullName evidence="4">SDR family oxidoreductase</fullName>
    </submittedName>
</protein>
<dbReference type="InterPro" id="IPR002347">
    <property type="entry name" value="SDR_fam"/>
</dbReference>
<feature type="compositionally biased region" description="Basic and acidic residues" evidence="3">
    <location>
        <begin position="251"/>
        <end position="263"/>
    </location>
</feature>
<dbReference type="PANTHER" id="PTHR43639:SF1">
    <property type="entry name" value="SHORT-CHAIN DEHYDROGENASE_REDUCTASE FAMILY PROTEIN"/>
    <property type="match status" value="1"/>
</dbReference>
<keyword evidence="5" id="KW-1185">Reference proteome</keyword>
<keyword evidence="2" id="KW-0560">Oxidoreductase</keyword>
<dbReference type="SUPFAM" id="SSF51735">
    <property type="entry name" value="NAD(P)-binding Rossmann-fold domains"/>
    <property type="match status" value="1"/>
</dbReference>
<dbReference type="CDD" id="cd05233">
    <property type="entry name" value="SDR_c"/>
    <property type="match status" value="1"/>
</dbReference>
<dbReference type="PANTHER" id="PTHR43639">
    <property type="entry name" value="OXIDOREDUCTASE, SHORT-CHAIN DEHYDROGENASE/REDUCTASE FAMILY (AFU_ORTHOLOGUE AFUA_5G02870)"/>
    <property type="match status" value="1"/>
</dbReference>
<evidence type="ECO:0000256" key="1">
    <source>
        <dbReference type="ARBA" id="ARBA00006484"/>
    </source>
</evidence>
<reference evidence="5" key="1">
    <citation type="journal article" date="2019" name="Int. J. Syst. Evol. Microbiol.">
        <title>The Global Catalogue of Microorganisms (GCM) 10K type strain sequencing project: providing services to taxonomists for standard genome sequencing and annotation.</title>
        <authorList>
            <consortium name="The Broad Institute Genomics Platform"/>
            <consortium name="The Broad Institute Genome Sequencing Center for Infectious Disease"/>
            <person name="Wu L."/>
            <person name="Ma J."/>
        </authorList>
    </citation>
    <scope>NUCLEOTIDE SEQUENCE [LARGE SCALE GENOMIC DNA]</scope>
    <source>
        <strain evidence="5">JCM 16904</strain>
    </source>
</reference>
<dbReference type="RefSeq" id="WP_344883067.1">
    <property type="nucleotide sequence ID" value="NZ_BAAAZP010000093.1"/>
</dbReference>
<dbReference type="Gene3D" id="3.40.50.720">
    <property type="entry name" value="NAD(P)-binding Rossmann-like Domain"/>
    <property type="match status" value="1"/>
</dbReference>
<comment type="similarity">
    <text evidence="1">Belongs to the short-chain dehydrogenases/reductases (SDR) family.</text>
</comment>
<evidence type="ECO:0000256" key="3">
    <source>
        <dbReference type="SAM" id="MobiDB-lite"/>
    </source>
</evidence>
<dbReference type="PRINTS" id="PR00081">
    <property type="entry name" value="GDHRDH"/>
</dbReference>
<comment type="caution">
    <text evidence="4">The sequence shown here is derived from an EMBL/GenBank/DDBJ whole genome shotgun (WGS) entry which is preliminary data.</text>
</comment>
<proteinExistence type="inferred from homology"/>
<dbReference type="EMBL" id="BAAAZP010000093">
    <property type="protein sequence ID" value="GAA3680852.1"/>
    <property type="molecule type" value="Genomic_DNA"/>
</dbReference>
<dbReference type="PRINTS" id="PR00080">
    <property type="entry name" value="SDRFAMILY"/>
</dbReference>
<evidence type="ECO:0000313" key="4">
    <source>
        <dbReference type="EMBL" id="GAA3680852.1"/>
    </source>
</evidence>
<evidence type="ECO:0000256" key="2">
    <source>
        <dbReference type="ARBA" id="ARBA00023002"/>
    </source>
</evidence>
<accession>A0ABP7C6C7</accession>
<feature type="region of interest" description="Disordered" evidence="3">
    <location>
        <begin position="224"/>
        <end position="263"/>
    </location>
</feature>
<dbReference type="InterPro" id="IPR036291">
    <property type="entry name" value="NAD(P)-bd_dom_sf"/>
</dbReference>
<sequence length="320" mass="32003">MTVTYDYTGKSVLVTGGTRGIGAGIAAAFRAAGAEVTVCARTAPEPRGAGAHGSARAGVGPPGNGFAQAEVGVPGGGGRRLAQAGVRFVRADVRVPEDVERLLAGFDRLDVVVNNAGGSPPAPLEGTSPRLHARVIELNLTAPLLVSQRAYPLLAASGGAVIMIGSASGARPSPGTSAYGAAKAGLHHLARCLAAEWAPRVRVNTVVVGLATTLDTPAFDNPAFDTPAVDTPAPGTSGPGASGYGTPAREASARDASGHYGGRSDLDGRAIPAGRMATPADVARACLWLAAPGYVTGAEVRVDGGGEIPAWRHLVSGDIS</sequence>
<evidence type="ECO:0000313" key="5">
    <source>
        <dbReference type="Proteomes" id="UP001500902"/>
    </source>
</evidence>
<organism evidence="4 5">
    <name type="scientific">Nonomuraea antimicrobica</name>
    <dbReference type="NCBI Taxonomy" id="561173"/>
    <lineage>
        <taxon>Bacteria</taxon>
        <taxon>Bacillati</taxon>
        <taxon>Actinomycetota</taxon>
        <taxon>Actinomycetes</taxon>
        <taxon>Streptosporangiales</taxon>
        <taxon>Streptosporangiaceae</taxon>
        <taxon>Nonomuraea</taxon>
    </lineage>
</organism>